<dbReference type="InterPro" id="IPR041247">
    <property type="entry name" value="Rad52_fam"/>
</dbReference>
<proteinExistence type="inferred from homology"/>
<keyword evidence="3" id="KW-0233">DNA recombination</keyword>
<keyword evidence="2" id="KW-0227">DNA damage</keyword>
<feature type="compositionally biased region" description="Basic and acidic residues" evidence="6">
    <location>
        <begin position="394"/>
        <end position="406"/>
    </location>
</feature>
<gene>
    <name evidence="7" type="primary">RAD52</name>
    <name evidence="7" type="ORF">PRK78_000930</name>
</gene>
<dbReference type="GO" id="GO:0045002">
    <property type="term" value="P:double-strand break repair via single-strand annealing"/>
    <property type="evidence" value="ECO:0007669"/>
    <property type="project" value="InterPro"/>
</dbReference>
<dbReference type="InterPro" id="IPR042525">
    <property type="entry name" value="Rad52_Rad59_Rad22_sf"/>
</dbReference>
<keyword evidence="4" id="KW-0234">DNA repair</keyword>
<evidence type="ECO:0000256" key="4">
    <source>
        <dbReference type="ARBA" id="ARBA00023204"/>
    </source>
</evidence>
<feature type="region of interest" description="Disordered" evidence="6">
    <location>
        <begin position="521"/>
        <end position="541"/>
    </location>
</feature>
<dbReference type="PANTHER" id="PTHR12132:SF1">
    <property type="entry name" value="DNA REPAIR PROTEIN RAD52 HOMOLOG"/>
    <property type="match status" value="1"/>
</dbReference>
<feature type="compositionally biased region" description="Low complexity" evidence="6">
    <location>
        <begin position="609"/>
        <end position="626"/>
    </location>
</feature>
<evidence type="ECO:0000256" key="2">
    <source>
        <dbReference type="ARBA" id="ARBA00022763"/>
    </source>
</evidence>
<reference evidence="7" key="1">
    <citation type="submission" date="2023-03" db="EMBL/GenBank/DDBJ databases">
        <title>Emydomyces testavorans Genome Sequence.</title>
        <authorList>
            <person name="Hoyer L."/>
        </authorList>
    </citation>
    <scope>NUCLEOTIDE SEQUENCE</scope>
    <source>
        <strain evidence="7">16-2883</strain>
    </source>
</reference>
<dbReference type="PANTHER" id="PTHR12132">
    <property type="entry name" value="DNA REPAIR AND RECOMBINATION PROTEIN RAD52, RAD59"/>
    <property type="match status" value="1"/>
</dbReference>
<dbReference type="Gene3D" id="3.30.390.80">
    <property type="entry name" value="DNA repair protein Rad52/59/22"/>
    <property type="match status" value="1"/>
</dbReference>
<accession>A0AAF0II47</accession>
<evidence type="ECO:0000256" key="3">
    <source>
        <dbReference type="ARBA" id="ARBA00023172"/>
    </source>
</evidence>
<dbReference type="GO" id="GO:0003697">
    <property type="term" value="F:single-stranded DNA binding"/>
    <property type="evidence" value="ECO:0007669"/>
    <property type="project" value="UniProtKB-ARBA"/>
</dbReference>
<dbReference type="AlphaFoldDB" id="A0AAF0II47"/>
<dbReference type="GO" id="GO:0005634">
    <property type="term" value="C:nucleus"/>
    <property type="evidence" value="ECO:0007669"/>
    <property type="project" value="InterPro"/>
</dbReference>
<evidence type="ECO:0000256" key="1">
    <source>
        <dbReference type="ARBA" id="ARBA00006638"/>
    </source>
</evidence>
<name>A0AAF0II47_9EURO</name>
<dbReference type="InterPro" id="IPR004585">
    <property type="entry name" value="DNA_recomb/repair_Rad52"/>
</dbReference>
<dbReference type="FunFam" id="3.30.390.80:FF:000001">
    <property type="entry name" value="DNA repair protein RAD52 homolog"/>
    <property type="match status" value="1"/>
</dbReference>
<dbReference type="GO" id="GO:0000730">
    <property type="term" value="P:DNA recombinase assembly"/>
    <property type="evidence" value="ECO:0007669"/>
    <property type="project" value="InterPro"/>
</dbReference>
<protein>
    <recommendedName>
        <fullName evidence="5">RAD52 homolog</fullName>
    </recommendedName>
</protein>
<feature type="compositionally biased region" description="Low complexity" evidence="6">
    <location>
        <begin position="317"/>
        <end position="327"/>
    </location>
</feature>
<dbReference type="NCBIfam" id="TIGR00607">
    <property type="entry name" value="rad52"/>
    <property type="match status" value="1"/>
</dbReference>
<feature type="compositionally biased region" description="Polar residues" evidence="6">
    <location>
        <begin position="276"/>
        <end position="295"/>
    </location>
</feature>
<dbReference type="GO" id="GO:0006312">
    <property type="term" value="P:mitotic recombination"/>
    <property type="evidence" value="ECO:0007669"/>
    <property type="project" value="TreeGrafter"/>
</dbReference>
<evidence type="ECO:0000256" key="6">
    <source>
        <dbReference type="SAM" id="MobiDB-lite"/>
    </source>
</evidence>
<feature type="region of interest" description="Disordered" evidence="6">
    <location>
        <begin position="348"/>
        <end position="423"/>
    </location>
</feature>
<evidence type="ECO:0000256" key="5">
    <source>
        <dbReference type="ARBA" id="ARBA00077224"/>
    </source>
</evidence>
<keyword evidence="8" id="KW-1185">Reference proteome</keyword>
<evidence type="ECO:0000313" key="8">
    <source>
        <dbReference type="Proteomes" id="UP001219355"/>
    </source>
</evidence>
<dbReference type="EMBL" id="CP120627">
    <property type="protein sequence ID" value="WEW55499.1"/>
    <property type="molecule type" value="Genomic_DNA"/>
</dbReference>
<organism evidence="7 8">
    <name type="scientific">Emydomyces testavorans</name>
    <dbReference type="NCBI Taxonomy" id="2070801"/>
    <lineage>
        <taxon>Eukaryota</taxon>
        <taxon>Fungi</taxon>
        <taxon>Dikarya</taxon>
        <taxon>Ascomycota</taxon>
        <taxon>Pezizomycotina</taxon>
        <taxon>Eurotiomycetes</taxon>
        <taxon>Eurotiomycetidae</taxon>
        <taxon>Onygenales</taxon>
        <taxon>Nannizziopsiaceae</taxon>
        <taxon>Emydomyces</taxon>
    </lineage>
</organism>
<feature type="region of interest" description="Disordered" evidence="6">
    <location>
        <begin position="274"/>
        <end position="336"/>
    </location>
</feature>
<dbReference type="Pfam" id="PF04098">
    <property type="entry name" value="Rad52_Rad22"/>
    <property type="match status" value="1"/>
</dbReference>
<dbReference type="SUPFAM" id="SSF54768">
    <property type="entry name" value="dsRNA-binding domain-like"/>
    <property type="match status" value="1"/>
</dbReference>
<dbReference type="Proteomes" id="UP001219355">
    <property type="component" value="Chromosome 1"/>
</dbReference>
<feature type="compositionally biased region" description="Low complexity" evidence="6">
    <location>
        <begin position="553"/>
        <end position="570"/>
    </location>
</feature>
<feature type="region of interest" description="Disordered" evidence="6">
    <location>
        <begin position="553"/>
        <end position="626"/>
    </location>
</feature>
<dbReference type="InterPro" id="IPR007232">
    <property type="entry name" value="Rad52_Rad59_Rad22"/>
</dbReference>
<sequence>MPAPGDQHRSYATNVTATNPFEEPCQHINEYTAQEIATLQSRLDKRLGPEYISSRAGPGGQRVHYLAADKCINLANEIFGFNGWSSAIQNIQVDFVDENPNTGKITLGLSVIVRVTLKNGTYHEDIGYGHIENCRGKAAAFEKAKKEGTTDALKRTLRTFGNVLGNCIYDKDYLSKVTKEKAFPAKWDIHDLHRHADFVPIKKETVAPPVTSRNENYAETRIAPSRIPDAPTKIPDEPLSMDLENDFGSDAFDEADFGEHNLSHPDEVILEEEPQPQIQSHVRQGPSVASDTQNYPWAAGRRPVSVPSHMVTPSKPPQQTTTAHPTTGSCNTALPAPADRIARPNFAQTHQNPTTKPHPVSRAQQATLNDPKPLAGRPAQQNHDLPPPLPCDQSKAKAETGIESKGNHSPLKPPSPLGSQVAQDNPIVEPGVWYSARAANITEPGKPPPTFDPKFDSPSIRKTLTVDHDKSAPVTRKTFQNIPPQTTSQAPYRTSVNNAPPGSQSMTPIAARMVTDVNKRSAPGNFVSPARPPMTTSYRPPTRRSMAAAAANNSTNNATNNTSTSNSNTNVAQNLNGKRPPLSDVTNMPPLPGDNEISKKIKVGDSTTGAIAAGNNQQQRQGGKTA</sequence>
<feature type="region of interest" description="Disordered" evidence="6">
    <location>
        <begin position="481"/>
        <end position="506"/>
    </location>
</feature>
<comment type="similarity">
    <text evidence="1">Belongs to the RAD52 family.</text>
</comment>
<evidence type="ECO:0000313" key="7">
    <source>
        <dbReference type="EMBL" id="WEW55499.1"/>
    </source>
</evidence>